<sequence>MSGEEAQGYDDHRSGRARHPKARDYIRFAALGDSASCGVGDATPHGWRGWAQLLADSIAVDHHVSFCKVAVPGATIEDVRRDQLQPALDHRPVIASLIVGLNDVMRSTWDPHQIREDLLYCAAALAGQGALVVTVRFHDHTRVLGLPALLARPMRRRIEALNRIYDEVHERYGTTRLDLAADPMVYSRALWAADRLHPSELGHRRLARSIGQLLADEGLALRLPSVTCTGTAPSRRDLARSLVTEIAPWLARRVRDLAPWAARVAIAQPACGWLLRLATCRLSIETAPRPSATG</sequence>
<dbReference type="PANTHER" id="PTHR43784:SF2">
    <property type="entry name" value="GDSL-LIKE LIPASE_ACYLHYDROLASE, PUTATIVE (AFU_ORTHOLOGUE AFUA_2G00820)-RELATED"/>
    <property type="match status" value="1"/>
</dbReference>
<dbReference type="PANTHER" id="PTHR43784">
    <property type="entry name" value="GDSL-LIKE LIPASE/ACYLHYDROLASE, PUTATIVE (AFU_ORTHOLOGUE AFUA_2G00820)-RELATED"/>
    <property type="match status" value="1"/>
</dbReference>
<dbReference type="InterPro" id="IPR013830">
    <property type="entry name" value="SGNH_hydro"/>
</dbReference>
<comment type="caution">
    <text evidence="2">The sequence shown here is derived from an EMBL/GenBank/DDBJ whole genome shotgun (WGS) entry which is preliminary data.</text>
</comment>
<dbReference type="RefSeq" id="WP_116572032.1">
    <property type="nucleotide sequence ID" value="NZ_QDGZ01000004.1"/>
</dbReference>
<dbReference type="EMBL" id="QDGZ01000004">
    <property type="protein sequence ID" value="PVG82599.1"/>
    <property type="molecule type" value="Genomic_DNA"/>
</dbReference>
<accession>A0A2T8FA80</accession>
<feature type="domain" description="SGNH hydrolase-type esterase" evidence="1">
    <location>
        <begin position="30"/>
        <end position="205"/>
    </location>
</feature>
<name>A0A2T8FA80_9ACTN</name>
<proteinExistence type="predicted"/>
<gene>
    <name evidence="2" type="ORF">DDE18_09490</name>
</gene>
<organism evidence="2 3">
    <name type="scientific">Nocardioides gansuensis</name>
    <dbReference type="NCBI Taxonomy" id="2138300"/>
    <lineage>
        <taxon>Bacteria</taxon>
        <taxon>Bacillati</taxon>
        <taxon>Actinomycetota</taxon>
        <taxon>Actinomycetes</taxon>
        <taxon>Propionibacteriales</taxon>
        <taxon>Nocardioidaceae</taxon>
        <taxon>Nocardioides</taxon>
    </lineage>
</organism>
<protein>
    <submittedName>
        <fullName evidence="2">GDSL family lipase</fullName>
    </submittedName>
</protein>
<evidence type="ECO:0000259" key="1">
    <source>
        <dbReference type="Pfam" id="PF13472"/>
    </source>
</evidence>
<dbReference type="OrthoDB" id="3465773at2"/>
<dbReference type="InterPro" id="IPR053140">
    <property type="entry name" value="GDSL_Rv0518-like"/>
</dbReference>
<evidence type="ECO:0000313" key="3">
    <source>
        <dbReference type="Proteomes" id="UP000246018"/>
    </source>
</evidence>
<reference evidence="2 3" key="1">
    <citation type="submission" date="2018-04" db="EMBL/GenBank/DDBJ databases">
        <title>Genome of Nocardioides gansuensis WSJ-1.</title>
        <authorList>
            <person name="Wu S."/>
            <person name="Wang G."/>
        </authorList>
    </citation>
    <scope>NUCLEOTIDE SEQUENCE [LARGE SCALE GENOMIC DNA]</scope>
    <source>
        <strain evidence="2 3">WSJ-1</strain>
    </source>
</reference>
<dbReference type="Pfam" id="PF13472">
    <property type="entry name" value="Lipase_GDSL_2"/>
    <property type="match status" value="1"/>
</dbReference>
<dbReference type="AlphaFoldDB" id="A0A2T8FA80"/>
<dbReference type="CDD" id="cd01832">
    <property type="entry name" value="SGNH_hydrolase_like_1"/>
    <property type="match status" value="1"/>
</dbReference>
<dbReference type="Gene3D" id="3.40.50.1110">
    <property type="entry name" value="SGNH hydrolase"/>
    <property type="match status" value="1"/>
</dbReference>
<dbReference type="SUPFAM" id="SSF52266">
    <property type="entry name" value="SGNH hydrolase"/>
    <property type="match status" value="1"/>
</dbReference>
<evidence type="ECO:0000313" key="2">
    <source>
        <dbReference type="EMBL" id="PVG82599.1"/>
    </source>
</evidence>
<dbReference type="InterPro" id="IPR036514">
    <property type="entry name" value="SGNH_hydro_sf"/>
</dbReference>
<dbReference type="Proteomes" id="UP000246018">
    <property type="component" value="Unassembled WGS sequence"/>
</dbReference>
<keyword evidence="3" id="KW-1185">Reference proteome</keyword>